<dbReference type="EMBL" id="JARBHA010000018">
    <property type="protein sequence ID" value="KAJ9676021.1"/>
    <property type="molecule type" value="Genomic_DNA"/>
</dbReference>
<evidence type="ECO:0000256" key="7">
    <source>
        <dbReference type="ARBA" id="ARBA00023002"/>
    </source>
</evidence>
<comment type="cofactor">
    <cofactor evidence="1 12">
        <name>heme</name>
        <dbReference type="ChEBI" id="CHEBI:30413"/>
    </cofactor>
</comment>
<evidence type="ECO:0000256" key="6">
    <source>
        <dbReference type="ARBA" id="ARBA00022989"/>
    </source>
</evidence>
<keyword evidence="4 14" id="KW-0812">Transmembrane</keyword>
<evidence type="ECO:0000256" key="11">
    <source>
        <dbReference type="ARBA" id="ARBA00083450"/>
    </source>
</evidence>
<dbReference type="GO" id="GO:0020037">
    <property type="term" value="F:heme binding"/>
    <property type="evidence" value="ECO:0007669"/>
    <property type="project" value="InterPro"/>
</dbReference>
<comment type="catalytic activity">
    <reaction evidence="9">
        <text>beta-amyrin + 3 reduced [NADPH--hemoprotein reductase] + 3 O2 = oleanolate + 3 oxidized [NADPH--hemoprotein reductase] + 4 H2O + 4 H(+)</text>
        <dbReference type="Rhea" id="RHEA:43068"/>
        <dbReference type="Rhea" id="RHEA-COMP:11964"/>
        <dbReference type="Rhea" id="RHEA-COMP:11965"/>
        <dbReference type="ChEBI" id="CHEBI:10352"/>
        <dbReference type="ChEBI" id="CHEBI:15377"/>
        <dbReference type="ChEBI" id="CHEBI:15378"/>
        <dbReference type="ChEBI" id="CHEBI:15379"/>
        <dbReference type="ChEBI" id="CHEBI:57618"/>
        <dbReference type="ChEBI" id="CHEBI:58210"/>
        <dbReference type="ChEBI" id="CHEBI:82828"/>
        <dbReference type="EC" id="1.14.14.126"/>
    </reaction>
</comment>
<dbReference type="GO" id="GO:0005506">
    <property type="term" value="F:iron ion binding"/>
    <property type="evidence" value="ECO:0007669"/>
    <property type="project" value="InterPro"/>
</dbReference>
<dbReference type="FunFam" id="1.10.630.10:FF:000022">
    <property type="entry name" value="Taxadiene 5-alpha hydroxylase"/>
    <property type="match status" value="1"/>
</dbReference>
<organism evidence="15 16">
    <name type="scientific">Vitis rotundifolia</name>
    <name type="common">Muscadine grape</name>
    <dbReference type="NCBI Taxonomy" id="103349"/>
    <lineage>
        <taxon>Eukaryota</taxon>
        <taxon>Viridiplantae</taxon>
        <taxon>Streptophyta</taxon>
        <taxon>Embryophyta</taxon>
        <taxon>Tracheophyta</taxon>
        <taxon>Spermatophyta</taxon>
        <taxon>Magnoliopsida</taxon>
        <taxon>eudicotyledons</taxon>
        <taxon>Gunneridae</taxon>
        <taxon>Pentapetalae</taxon>
        <taxon>rosids</taxon>
        <taxon>Vitales</taxon>
        <taxon>Vitaceae</taxon>
        <taxon>Viteae</taxon>
        <taxon>Vitis</taxon>
    </lineage>
</organism>
<evidence type="ECO:0000313" key="15">
    <source>
        <dbReference type="EMBL" id="KAJ9676021.1"/>
    </source>
</evidence>
<dbReference type="PRINTS" id="PR00385">
    <property type="entry name" value="P450"/>
</dbReference>
<accession>A0AA38YSS8</accession>
<evidence type="ECO:0000256" key="14">
    <source>
        <dbReference type="SAM" id="Phobius"/>
    </source>
</evidence>
<evidence type="ECO:0000313" key="16">
    <source>
        <dbReference type="Proteomes" id="UP001168098"/>
    </source>
</evidence>
<keyword evidence="8 12" id="KW-0408">Iron</keyword>
<dbReference type="GO" id="GO:0016709">
    <property type="term" value="F:oxidoreductase activity, acting on paired donors, with incorporation or reduction of molecular oxygen, NAD(P)H as one donor, and incorporation of one atom of oxygen"/>
    <property type="evidence" value="ECO:0007669"/>
    <property type="project" value="UniProtKB-ARBA"/>
</dbReference>
<comment type="subcellular location">
    <subcellularLocation>
        <location evidence="2">Membrane</location>
        <topology evidence="2">Single-pass membrane protein</topology>
    </subcellularLocation>
</comment>
<keyword evidence="6 14" id="KW-1133">Transmembrane helix</keyword>
<evidence type="ECO:0000256" key="3">
    <source>
        <dbReference type="ARBA" id="ARBA00010617"/>
    </source>
</evidence>
<evidence type="ECO:0000256" key="12">
    <source>
        <dbReference type="PIRSR" id="PIRSR602401-1"/>
    </source>
</evidence>
<protein>
    <recommendedName>
        <fullName evidence="10">Beta-amyrin 28-monooxygenase</fullName>
    </recommendedName>
    <alternativeName>
        <fullName evidence="11">Beta-amyrin 28-oxidase</fullName>
    </alternativeName>
</protein>
<name>A0AA38YSS8_VITRO</name>
<dbReference type="Pfam" id="PF00067">
    <property type="entry name" value="p450"/>
    <property type="match status" value="1"/>
</dbReference>
<dbReference type="GO" id="GO:0102373">
    <property type="term" value="F:beta-amyrin 28-monooxygenase activity"/>
    <property type="evidence" value="ECO:0007669"/>
    <property type="project" value="UniProtKB-EC"/>
</dbReference>
<evidence type="ECO:0000256" key="9">
    <source>
        <dbReference type="ARBA" id="ARBA00052804"/>
    </source>
</evidence>
<evidence type="ECO:0000256" key="10">
    <source>
        <dbReference type="ARBA" id="ARBA00073578"/>
    </source>
</evidence>
<dbReference type="Gene3D" id="1.10.630.10">
    <property type="entry name" value="Cytochrome P450"/>
    <property type="match status" value="1"/>
</dbReference>
<proteinExistence type="inferred from homology"/>
<dbReference type="CDD" id="cd11043">
    <property type="entry name" value="CYP90-like"/>
    <property type="match status" value="1"/>
</dbReference>
<evidence type="ECO:0000256" key="2">
    <source>
        <dbReference type="ARBA" id="ARBA00004167"/>
    </source>
</evidence>
<dbReference type="InterPro" id="IPR002401">
    <property type="entry name" value="Cyt_P450_E_grp-I"/>
</dbReference>
<dbReference type="PANTHER" id="PTHR24286">
    <property type="entry name" value="CYTOCHROME P450 26"/>
    <property type="match status" value="1"/>
</dbReference>
<dbReference type="InterPro" id="IPR036396">
    <property type="entry name" value="Cyt_P450_sf"/>
</dbReference>
<keyword evidence="16" id="KW-1185">Reference proteome</keyword>
<comment type="similarity">
    <text evidence="3 13">Belongs to the cytochrome P450 family.</text>
</comment>
<comment type="caution">
    <text evidence="15">The sequence shown here is derived from an EMBL/GenBank/DDBJ whole genome shotgun (WGS) entry which is preliminary data.</text>
</comment>
<dbReference type="PRINTS" id="PR00463">
    <property type="entry name" value="EP450I"/>
</dbReference>
<dbReference type="Proteomes" id="UP001168098">
    <property type="component" value="Unassembled WGS sequence"/>
</dbReference>
<reference evidence="15 16" key="1">
    <citation type="journal article" date="2023" name="BMC Biotechnol.">
        <title>Vitis rotundifolia cv Carlos genome sequencing.</title>
        <authorList>
            <person name="Huff M."/>
            <person name="Hulse-Kemp A."/>
            <person name="Scheffler B."/>
            <person name="Youngblood R."/>
            <person name="Simpson S."/>
            <person name="Babiker E."/>
            <person name="Staton M."/>
        </authorList>
    </citation>
    <scope>NUCLEOTIDE SEQUENCE [LARGE SCALE GENOMIC DNA]</scope>
    <source>
        <tissue evidence="15">Leaf</tissue>
    </source>
</reference>
<dbReference type="PANTHER" id="PTHR24286:SF53">
    <property type="entry name" value="BETA-AMYRIN 28-OXIDASE-LIKE"/>
    <property type="match status" value="1"/>
</dbReference>
<keyword evidence="5 12" id="KW-0479">Metal-binding</keyword>
<keyword evidence="7 13" id="KW-0560">Oxidoreductase</keyword>
<evidence type="ECO:0000256" key="1">
    <source>
        <dbReference type="ARBA" id="ARBA00001971"/>
    </source>
</evidence>
<evidence type="ECO:0000256" key="13">
    <source>
        <dbReference type="RuleBase" id="RU000461"/>
    </source>
</evidence>
<keyword evidence="13" id="KW-0503">Monooxygenase</keyword>
<evidence type="ECO:0000256" key="8">
    <source>
        <dbReference type="ARBA" id="ARBA00023004"/>
    </source>
</evidence>
<dbReference type="GO" id="GO:0016125">
    <property type="term" value="P:sterol metabolic process"/>
    <property type="evidence" value="ECO:0007669"/>
    <property type="project" value="TreeGrafter"/>
</dbReference>
<dbReference type="GO" id="GO:0016020">
    <property type="term" value="C:membrane"/>
    <property type="evidence" value="ECO:0007669"/>
    <property type="project" value="UniProtKB-SubCell"/>
</dbReference>
<sequence length="484" mass="55412">MDLFSSYLLYLMLFSISLPVVFLITYRHKSSNPNLPPGKMGWPIIGETLDFALACQGGNPGRFVNDRMNKYSPQVFKTSLLEANMVVMCGGSGNKFLFSNEDKLVVSWWQRSMKKILCFPSVFNETLTKISSDPPTFLPEFLKPEALQHYIATMDSMASKHIELNWSPNREVTVFPLAKKYSFALAFRLFMSIVDPEYVEMISHRFQILNEGFLSVPIDIPGTTFNRALKASKFIHNELLAIIRKRKMELEQKGDSATRDLLSHMLLASDENCNVKSEMEISTQLICLLFAIHHTTSSVITFILKYLAEFPDVYSKVLKEQMEIAKSKGPAEFLKRDDIQKMKYTWNVANETMRLTPPVQGTFREAITDFTYAGFTIPKGWKMHWNVNTTHRDPKYFPDPEKFDPSRFEGKGPQPFTFVPFGGGPRMCPGREYARAQVLAFIHNVVTRFKWEKVDPSEKVAYNPSPIPSKGFPIRLQPLQNGFI</sequence>
<gene>
    <name evidence="15" type="ORF">PVL29_024820</name>
</gene>
<dbReference type="InterPro" id="IPR017972">
    <property type="entry name" value="Cyt_P450_CS"/>
</dbReference>
<dbReference type="PROSITE" id="PS00086">
    <property type="entry name" value="CYTOCHROME_P450"/>
    <property type="match status" value="1"/>
</dbReference>
<evidence type="ECO:0000256" key="5">
    <source>
        <dbReference type="ARBA" id="ARBA00022723"/>
    </source>
</evidence>
<feature type="transmembrane region" description="Helical" evidence="14">
    <location>
        <begin position="7"/>
        <end position="26"/>
    </location>
</feature>
<keyword evidence="14" id="KW-0472">Membrane</keyword>
<evidence type="ECO:0000256" key="4">
    <source>
        <dbReference type="ARBA" id="ARBA00022692"/>
    </source>
</evidence>
<dbReference type="SUPFAM" id="SSF48264">
    <property type="entry name" value="Cytochrome P450"/>
    <property type="match status" value="1"/>
</dbReference>
<keyword evidence="12 13" id="KW-0349">Heme</keyword>
<dbReference type="InterPro" id="IPR001128">
    <property type="entry name" value="Cyt_P450"/>
</dbReference>
<feature type="binding site" description="axial binding residue" evidence="12">
    <location>
        <position position="428"/>
    </location>
    <ligand>
        <name>heme</name>
        <dbReference type="ChEBI" id="CHEBI:30413"/>
    </ligand>
    <ligandPart>
        <name>Fe</name>
        <dbReference type="ChEBI" id="CHEBI:18248"/>
    </ligandPart>
</feature>
<dbReference type="AlphaFoldDB" id="A0AA38YSS8"/>